<dbReference type="GO" id="GO:0005886">
    <property type="term" value="C:plasma membrane"/>
    <property type="evidence" value="ECO:0007669"/>
    <property type="project" value="UniProtKB-SubCell"/>
</dbReference>
<dbReference type="EMBL" id="PRLE01000001">
    <property type="protein sequence ID" value="RAW61429.1"/>
    <property type="molecule type" value="Genomic_DNA"/>
</dbReference>
<feature type="transmembrane region" description="Helical" evidence="21">
    <location>
        <begin position="696"/>
        <end position="719"/>
    </location>
</feature>
<evidence type="ECO:0000256" key="10">
    <source>
        <dbReference type="ARBA" id="ARBA00022796"/>
    </source>
</evidence>
<feature type="transmembrane region" description="Helical" evidence="21">
    <location>
        <begin position="126"/>
        <end position="144"/>
    </location>
</feature>
<dbReference type="InterPro" id="IPR006121">
    <property type="entry name" value="HMA_dom"/>
</dbReference>
<dbReference type="InterPro" id="IPR027256">
    <property type="entry name" value="P-typ_ATPase_IB"/>
</dbReference>
<dbReference type="NCBIfam" id="TIGR01511">
    <property type="entry name" value="ATPase-IB1_Cu"/>
    <property type="match status" value="1"/>
</dbReference>
<dbReference type="Gene3D" id="3.30.70.100">
    <property type="match status" value="2"/>
</dbReference>
<reference evidence="24 25" key="1">
    <citation type="submission" date="2018-02" db="EMBL/GenBank/DDBJ databases">
        <title>Complete genome sequencing of Faecalibacterium prausnitzii strains isolated from the human gut.</title>
        <authorList>
            <person name="Fitzgerald B.C."/>
            <person name="Shkoporov A.N."/>
            <person name="Ross P.R."/>
            <person name="Hill C."/>
        </authorList>
    </citation>
    <scope>NUCLEOTIDE SEQUENCE [LARGE SCALE GENOMIC DNA]</scope>
    <source>
        <strain evidence="24 25">APC923/61-1</strain>
    </source>
</reference>
<feature type="domain" description="HMA" evidence="23">
    <location>
        <begin position="1"/>
        <end position="63"/>
    </location>
</feature>
<evidence type="ECO:0000256" key="6">
    <source>
        <dbReference type="ARBA" id="ARBA00022692"/>
    </source>
</evidence>
<dbReference type="InterPro" id="IPR017969">
    <property type="entry name" value="Heavy-metal-associated_CS"/>
</dbReference>
<dbReference type="FunFam" id="2.70.150.10:FF:000002">
    <property type="entry name" value="Copper-transporting ATPase 1, putative"/>
    <property type="match status" value="1"/>
</dbReference>
<dbReference type="EC" id="7.2.2.8" evidence="3"/>
<evidence type="ECO:0000256" key="20">
    <source>
        <dbReference type="ARBA" id="ARBA00049289"/>
    </source>
</evidence>
<evidence type="ECO:0000256" key="9">
    <source>
        <dbReference type="ARBA" id="ARBA00022741"/>
    </source>
</evidence>
<keyword evidence="17 21" id="KW-0472">Membrane</keyword>
<keyword evidence="16" id="KW-0406">Ion transport</keyword>
<dbReference type="Proteomes" id="UP000250583">
    <property type="component" value="Unassembled WGS sequence"/>
</dbReference>
<comment type="caution">
    <text evidence="24">The sequence shown here is derived from an EMBL/GenBank/DDBJ whole genome shotgun (WGS) entry which is preliminary data.</text>
</comment>
<dbReference type="InterPro" id="IPR059000">
    <property type="entry name" value="ATPase_P-type_domA"/>
</dbReference>
<comment type="subcellular location">
    <subcellularLocation>
        <location evidence="1">Cell membrane</location>
        <topology evidence="1">Multi-pass membrane protein</topology>
    </subcellularLocation>
</comment>
<evidence type="ECO:0000256" key="1">
    <source>
        <dbReference type="ARBA" id="ARBA00004651"/>
    </source>
</evidence>
<evidence type="ECO:0000256" key="19">
    <source>
        <dbReference type="ARBA" id="ARBA00033239"/>
    </source>
</evidence>
<dbReference type="InterPro" id="IPR044492">
    <property type="entry name" value="P_typ_ATPase_HD_dom"/>
</dbReference>
<dbReference type="Gene3D" id="2.70.150.10">
    <property type="entry name" value="Calcium-transporting ATPase, cytoplasmic transduction domain A"/>
    <property type="match status" value="1"/>
</dbReference>
<sequence length="858" mass="89826">MEQYNVTGMSCAACSARVEKAVKKVPGVTSCSVSLLTNSMGVEGTASEAAILKAVQDAGYGASPKGAASNAAHSTSADLDALADHETPKLKRRLIASLGFLLVLMYFSMGHMMWGWPLPHWFDGNHIAMGLVQLLLAGIVMVINQKFFLNGFKGLLHGAPNMDTLVALGSMASFVWSTYALFAMTRAQVDGNDELVMHYMMEFYFESAAMILTLITVGKMLEARSKGKTTDALKSLMKLAPKTATLLRDGAEVVVPVEQVQKGDVFVVRPGENIPVDGIVLEGISAVNESALTGESIPVDKAEGDKVSAATTNQSGFLQCQATRVGEDTTLAQIIKMVSDAAATKAPIAKIADTVSGFFVPAVISIAVLTTIVWLLLGHELGYALARGISVLVISCPCALGLATPVAIMVGNGLGAKNGILFKTAASLEAAGRTQIVALDKTGTITSGEPKVTDILPAEGVTESELLTLAASLEQKSEHPLAKAVLAYAETETIACPDVTDFTALPGNGLSAKLDGMEIFGGNASFIATKVEVPEALQNDAAALSAQGKTPLFFGGAGRLMGVIAVADTIKEDSPRAIQELQNMGIRVVMLTGDNQRTADAIGRQAGVDEVIAGVLPDGKEAVIRRLQESGKVAMVGDGINDAPALTRADTGIAIGAGTDVAIDAADVVLMNSKLSDVPAAIRLSRATLRNIHENLFWAFIYNIIGIPLAAGVFIPLGLTLNPMFGAAAMSLSSFCVVSNALRLNLFDVHSTKHDRKVNPVSAPAASSAPVAEAPAEDKESNSNQEDPTMKKTLHVEGMMCGHCEARVKKALEALPEVSEAVVSHTAGTAIVTLSAEVSNETLKKAVEDQDYQVTGIE</sequence>
<dbReference type="CDD" id="cd02094">
    <property type="entry name" value="P-type_ATPase_Cu-like"/>
    <property type="match status" value="1"/>
</dbReference>
<dbReference type="PRINTS" id="PR00119">
    <property type="entry name" value="CATATPASE"/>
</dbReference>
<gene>
    <name evidence="24" type="ORF">C4N22_01750</name>
</gene>
<evidence type="ECO:0000256" key="3">
    <source>
        <dbReference type="ARBA" id="ARBA00012517"/>
    </source>
</evidence>
<dbReference type="GO" id="GO:0140581">
    <property type="term" value="F:P-type monovalent copper transporter activity"/>
    <property type="evidence" value="ECO:0007669"/>
    <property type="project" value="UniProtKB-EC"/>
</dbReference>
<evidence type="ECO:0000256" key="7">
    <source>
        <dbReference type="ARBA" id="ARBA00022723"/>
    </source>
</evidence>
<evidence type="ECO:0000256" key="5">
    <source>
        <dbReference type="ARBA" id="ARBA00022448"/>
    </source>
</evidence>
<dbReference type="InterPro" id="IPR018303">
    <property type="entry name" value="ATPase_P-typ_P_site"/>
</dbReference>
<dbReference type="AlphaFoldDB" id="A0A329UJM7"/>
<evidence type="ECO:0000256" key="22">
    <source>
        <dbReference type="SAM" id="MobiDB-lite"/>
    </source>
</evidence>
<comment type="similarity">
    <text evidence="2 21">Belongs to the cation transport ATPase (P-type) (TC 3.A.3) family. Type IB subfamily.</text>
</comment>
<dbReference type="PANTHER" id="PTHR43520:SF8">
    <property type="entry name" value="P-TYPE CU(+) TRANSPORTER"/>
    <property type="match status" value="1"/>
</dbReference>
<evidence type="ECO:0000256" key="8">
    <source>
        <dbReference type="ARBA" id="ARBA00022737"/>
    </source>
</evidence>
<keyword evidence="12" id="KW-0460">Magnesium</keyword>
<dbReference type="InterPro" id="IPR001757">
    <property type="entry name" value="P_typ_ATPase"/>
</dbReference>
<dbReference type="PROSITE" id="PS01047">
    <property type="entry name" value="HMA_1"/>
    <property type="match status" value="2"/>
</dbReference>
<evidence type="ECO:0000256" key="18">
    <source>
        <dbReference type="ARBA" id="ARBA00029719"/>
    </source>
</evidence>
<keyword evidence="21" id="KW-1003">Cell membrane</keyword>
<dbReference type="SUPFAM" id="SSF81653">
    <property type="entry name" value="Calcium ATPase, transduction domain A"/>
    <property type="match status" value="1"/>
</dbReference>
<keyword evidence="10" id="KW-0187">Copper transport</keyword>
<dbReference type="Pfam" id="PF00403">
    <property type="entry name" value="HMA"/>
    <property type="match status" value="2"/>
</dbReference>
<evidence type="ECO:0000256" key="14">
    <source>
        <dbReference type="ARBA" id="ARBA00022989"/>
    </source>
</evidence>
<evidence type="ECO:0000256" key="4">
    <source>
        <dbReference type="ARBA" id="ARBA00015102"/>
    </source>
</evidence>
<dbReference type="InterPro" id="IPR006122">
    <property type="entry name" value="HMA_Cu_ion-bd"/>
</dbReference>
<evidence type="ECO:0000256" key="11">
    <source>
        <dbReference type="ARBA" id="ARBA00022840"/>
    </source>
</evidence>
<feature type="transmembrane region" description="Helical" evidence="21">
    <location>
        <begin position="203"/>
        <end position="221"/>
    </location>
</feature>
<dbReference type="Pfam" id="PF00702">
    <property type="entry name" value="Hydrolase"/>
    <property type="match status" value="1"/>
</dbReference>
<dbReference type="InterPro" id="IPR023298">
    <property type="entry name" value="ATPase_P-typ_TM_dom_sf"/>
</dbReference>
<keyword evidence="13" id="KW-1278">Translocase</keyword>
<dbReference type="NCBIfam" id="TIGR01525">
    <property type="entry name" value="ATPase-IB_hvy"/>
    <property type="match status" value="1"/>
</dbReference>
<dbReference type="RefSeq" id="WP_112147784.1">
    <property type="nucleotide sequence ID" value="NZ_PRLE01000001.1"/>
</dbReference>
<dbReference type="OrthoDB" id="9813266at2"/>
<dbReference type="GO" id="GO:0055070">
    <property type="term" value="P:copper ion homeostasis"/>
    <property type="evidence" value="ECO:0007669"/>
    <property type="project" value="TreeGrafter"/>
</dbReference>
<keyword evidence="5" id="KW-0813">Transport</keyword>
<dbReference type="InterPro" id="IPR023214">
    <property type="entry name" value="HAD_sf"/>
</dbReference>
<feature type="domain" description="HMA" evidence="23">
    <location>
        <begin position="790"/>
        <end position="855"/>
    </location>
</feature>
<feature type="transmembrane region" description="Helical" evidence="21">
    <location>
        <begin position="725"/>
        <end position="746"/>
    </location>
</feature>
<evidence type="ECO:0000259" key="23">
    <source>
        <dbReference type="PROSITE" id="PS50846"/>
    </source>
</evidence>
<dbReference type="PANTHER" id="PTHR43520">
    <property type="entry name" value="ATP7, ISOFORM B"/>
    <property type="match status" value="1"/>
</dbReference>
<comment type="catalytic activity">
    <reaction evidence="20">
        <text>Cu(+)(in) + ATP + H2O = Cu(+)(out) + ADP + phosphate + H(+)</text>
        <dbReference type="Rhea" id="RHEA:25792"/>
        <dbReference type="ChEBI" id="CHEBI:15377"/>
        <dbReference type="ChEBI" id="CHEBI:15378"/>
        <dbReference type="ChEBI" id="CHEBI:30616"/>
        <dbReference type="ChEBI" id="CHEBI:43474"/>
        <dbReference type="ChEBI" id="CHEBI:49552"/>
        <dbReference type="ChEBI" id="CHEBI:456216"/>
        <dbReference type="EC" id="7.2.2.8"/>
    </reaction>
</comment>
<feature type="transmembrane region" description="Helical" evidence="21">
    <location>
        <begin position="94"/>
        <end position="114"/>
    </location>
</feature>
<dbReference type="PRINTS" id="PR00943">
    <property type="entry name" value="CUATPASE"/>
</dbReference>
<dbReference type="NCBIfam" id="TIGR00003">
    <property type="entry name" value="copper ion binding protein"/>
    <property type="match status" value="2"/>
</dbReference>
<evidence type="ECO:0000256" key="2">
    <source>
        <dbReference type="ARBA" id="ARBA00006024"/>
    </source>
</evidence>
<evidence type="ECO:0000256" key="17">
    <source>
        <dbReference type="ARBA" id="ARBA00023136"/>
    </source>
</evidence>
<dbReference type="Gene3D" id="3.40.50.1000">
    <property type="entry name" value="HAD superfamily/HAD-like"/>
    <property type="match status" value="1"/>
</dbReference>
<dbReference type="GO" id="GO:0016887">
    <property type="term" value="F:ATP hydrolysis activity"/>
    <property type="evidence" value="ECO:0007669"/>
    <property type="project" value="InterPro"/>
</dbReference>
<keyword evidence="11 21" id="KW-0067">ATP-binding</keyword>
<evidence type="ECO:0000256" key="12">
    <source>
        <dbReference type="ARBA" id="ARBA00022842"/>
    </source>
</evidence>
<dbReference type="PROSITE" id="PS00154">
    <property type="entry name" value="ATPASE_E1_E2"/>
    <property type="match status" value="1"/>
</dbReference>
<feature type="compositionally biased region" description="Low complexity" evidence="22">
    <location>
        <begin position="760"/>
        <end position="774"/>
    </location>
</feature>
<dbReference type="NCBIfam" id="TIGR01494">
    <property type="entry name" value="ATPase_P-type"/>
    <property type="match status" value="1"/>
</dbReference>
<dbReference type="CDD" id="cd00371">
    <property type="entry name" value="HMA"/>
    <property type="match status" value="2"/>
</dbReference>
<evidence type="ECO:0000256" key="13">
    <source>
        <dbReference type="ARBA" id="ARBA00022967"/>
    </source>
</evidence>
<dbReference type="GO" id="GO:0005507">
    <property type="term" value="F:copper ion binding"/>
    <property type="evidence" value="ECO:0007669"/>
    <property type="project" value="InterPro"/>
</dbReference>
<keyword evidence="9 21" id="KW-0547">Nucleotide-binding</keyword>
<keyword evidence="15" id="KW-0186">Copper</keyword>
<dbReference type="InterPro" id="IPR036163">
    <property type="entry name" value="HMA_dom_sf"/>
</dbReference>
<evidence type="ECO:0000256" key="15">
    <source>
        <dbReference type="ARBA" id="ARBA00023008"/>
    </source>
</evidence>
<dbReference type="PROSITE" id="PS50846">
    <property type="entry name" value="HMA_2"/>
    <property type="match status" value="2"/>
</dbReference>
<name>A0A329UJM7_9FIRM</name>
<dbReference type="InterPro" id="IPR023299">
    <property type="entry name" value="ATPase_P-typ_cyto_dom_N"/>
</dbReference>
<dbReference type="FunFam" id="3.40.50.1000:FF:000144">
    <property type="entry name" value="copper-transporting ATPase 1 isoform X2"/>
    <property type="match status" value="1"/>
</dbReference>
<protein>
    <recommendedName>
        <fullName evidence="4">Copper-exporting P-type ATPase</fullName>
        <ecNumber evidence="3">7.2.2.8</ecNumber>
    </recommendedName>
    <alternativeName>
        <fullName evidence="18">Copper-exporting P-type ATPase A</fullName>
    </alternativeName>
    <alternativeName>
        <fullName evidence="19">Cu(+)-exporting ATPase</fullName>
    </alternativeName>
</protein>
<evidence type="ECO:0000256" key="21">
    <source>
        <dbReference type="RuleBase" id="RU362081"/>
    </source>
</evidence>
<dbReference type="InterPro" id="IPR008250">
    <property type="entry name" value="ATPase_P-typ_transduc_dom_A_sf"/>
</dbReference>
<dbReference type="SUPFAM" id="SSF55008">
    <property type="entry name" value="HMA, heavy metal-associated domain"/>
    <property type="match status" value="2"/>
</dbReference>
<feature type="transmembrane region" description="Helical" evidence="21">
    <location>
        <begin position="389"/>
        <end position="410"/>
    </location>
</feature>
<dbReference type="SFLD" id="SFLDG00002">
    <property type="entry name" value="C1.7:_P-type_atpase_like"/>
    <property type="match status" value="1"/>
</dbReference>
<feature type="transmembrane region" description="Helical" evidence="21">
    <location>
        <begin position="165"/>
        <end position="183"/>
    </location>
</feature>
<dbReference type="GO" id="GO:0043682">
    <property type="term" value="F:P-type divalent copper transporter activity"/>
    <property type="evidence" value="ECO:0007669"/>
    <property type="project" value="TreeGrafter"/>
</dbReference>
<dbReference type="GO" id="GO:0005524">
    <property type="term" value="F:ATP binding"/>
    <property type="evidence" value="ECO:0007669"/>
    <property type="project" value="UniProtKB-UniRule"/>
</dbReference>
<dbReference type="Gene3D" id="3.40.1110.10">
    <property type="entry name" value="Calcium-transporting ATPase, cytoplasmic domain N"/>
    <property type="match status" value="1"/>
</dbReference>
<organism evidence="24 25">
    <name type="scientific">Faecalibacterium prausnitzii</name>
    <dbReference type="NCBI Taxonomy" id="853"/>
    <lineage>
        <taxon>Bacteria</taxon>
        <taxon>Bacillati</taxon>
        <taxon>Bacillota</taxon>
        <taxon>Clostridia</taxon>
        <taxon>Eubacteriales</taxon>
        <taxon>Oscillospiraceae</taxon>
        <taxon>Faecalibacterium</taxon>
    </lineage>
</organism>
<evidence type="ECO:0000313" key="25">
    <source>
        <dbReference type="Proteomes" id="UP000250583"/>
    </source>
</evidence>
<feature type="region of interest" description="Disordered" evidence="22">
    <location>
        <begin position="758"/>
        <end position="789"/>
    </location>
</feature>
<feature type="transmembrane region" description="Helical" evidence="21">
    <location>
        <begin position="355"/>
        <end position="377"/>
    </location>
</feature>
<keyword evidence="6 21" id="KW-0812">Transmembrane</keyword>
<dbReference type="SUPFAM" id="SSF56784">
    <property type="entry name" value="HAD-like"/>
    <property type="match status" value="1"/>
</dbReference>
<dbReference type="SFLD" id="SFLDS00003">
    <property type="entry name" value="Haloacid_Dehalogenase"/>
    <property type="match status" value="1"/>
</dbReference>
<keyword evidence="14 21" id="KW-1133">Transmembrane helix</keyword>
<accession>A0A329UJM7</accession>
<dbReference type="InterPro" id="IPR036412">
    <property type="entry name" value="HAD-like_sf"/>
</dbReference>
<dbReference type="SFLD" id="SFLDF00027">
    <property type="entry name" value="p-type_atpase"/>
    <property type="match status" value="1"/>
</dbReference>
<proteinExistence type="inferred from homology"/>
<keyword evidence="8" id="KW-0677">Repeat</keyword>
<dbReference type="SUPFAM" id="SSF81665">
    <property type="entry name" value="Calcium ATPase, transmembrane domain M"/>
    <property type="match status" value="1"/>
</dbReference>
<dbReference type="Pfam" id="PF00122">
    <property type="entry name" value="E1-E2_ATPase"/>
    <property type="match status" value="1"/>
</dbReference>
<evidence type="ECO:0000256" key="16">
    <source>
        <dbReference type="ARBA" id="ARBA00023065"/>
    </source>
</evidence>
<evidence type="ECO:0000313" key="24">
    <source>
        <dbReference type="EMBL" id="RAW61429.1"/>
    </source>
</evidence>
<keyword evidence="7 21" id="KW-0479">Metal-binding</keyword>